<organism evidence="1 2">
    <name type="scientific">Burkholderia anthinoferrum</name>
    <dbReference type="NCBI Taxonomy" id="3090833"/>
    <lineage>
        <taxon>Bacteria</taxon>
        <taxon>Pseudomonadati</taxon>
        <taxon>Pseudomonadota</taxon>
        <taxon>Betaproteobacteria</taxon>
        <taxon>Burkholderiales</taxon>
        <taxon>Burkholderiaceae</taxon>
        <taxon>Burkholderia</taxon>
    </lineage>
</organism>
<protein>
    <submittedName>
        <fullName evidence="1">Uncharacterized protein</fullName>
    </submittedName>
</protein>
<name>A0ABU5WPV0_9BURK</name>
<proteinExistence type="predicted"/>
<reference evidence="1 2" key="1">
    <citation type="journal article" date="2023" name="Front. Microbiol.">
        <title>Genomic analyses of Burkholderia respiratory isolates indicates two evolutionarily distinct B. anthina clades.</title>
        <authorList>
            <person name="Pham A."/>
            <person name="Volmer J.G."/>
            <person name="Chambers D.C."/>
            <person name="Smith D.J."/>
            <person name="Reid D.W."/>
            <person name="Burr L."/>
            <person name="Wells T.J."/>
        </authorList>
    </citation>
    <scope>NUCLEOTIDE SEQUENCE [LARGE SCALE GENOMIC DNA]</scope>
    <source>
        <strain evidence="1 2">BCCIQ07A</strain>
    </source>
</reference>
<evidence type="ECO:0000313" key="1">
    <source>
        <dbReference type="EMBL" id="MEB2581021.1"/>
    </source>
</evidence>
<dbReference type="RefSeq" id="WP_143328768.1">
    <property type="nucleotide sequence ID" value="NZ_JAWRKY010000007.1"/>
</dbReference>
<comment type="caution">
    <text evidence="1">The sequence shown here is derived from an EMBL/GenBank/DDBJ whole genome shotgun (WGS) entry which is preliminary data.</text>
</comment>
<keyword evidence="2" id="KW-1185">Reference proteome</keyword>
<dbReference type="EMBL" id="JAWRLE010000030">
    <property type="protein sequence ID" value="MEB2581021.1"/>
    <property type="molecule type" value="Genomic_DNA"/>
</dbReference>
<dbReference type="Proteomes" id="UP001304467">
    <property type="component" value="Unassembled WGS sequence"/>
</dbReference>
<gene>
    <name evidence="1" type="ORF">SB593_18915</name>
</gene>
<sequence>MIAFTGGRRARTDAFARRSVFAAARRPSSDFECCMAPCTENGCVRRAEITSFLPGNWWVDIATDTFMTCLKMNDLKAKRAGPDVDEQSQFFGKSHSNSSGEFL</sequence>
<evidence type="ECO:0000313" key="2">
    <source>
        <dbReference type="Proteomes" id="UP001304467"/>
    </source>
</evidence>
<accession>A0ABU5WPV0</accession>